<keyword evidence="7" id="KW-1185">Reference proteome</keyword>
<dbReference type="PIRSF" id="PIRSF002741">
    <property type="entry name" value="MppA"/>
    <property type="match status" value="1"/>
</dbReference>
<reference evidence="6 7" key="1">
    <citation type="journal article" date="2021" name="Arch. Microbiol.">
        <title>Myceligenerans indicum sp. nov., an actinobacterium isolated from mangrove sediment of Sundarbans, India.</title>
        <authorList>
            <person name="Asha K."/>
            <person name="Bhadury P."/>
        </authorList>
    </citation>
    <scope>NUCLEOTIDE SEQUENCE [LARGE SCALE GENOMIC DNA]</scope>
    <source>
        <strain evidence="6 7">I2</strain>
    </source>
</reference>
<organism evidence="6 7">
    <name type="scientific">Myceligenerans indicum</name>
    <dbReference type="NCBI Taxonomy" id="2593663"/>
    <lineage>
        <taxon>Bacteria</taxon>
        <taxon>Bacillati</taxon>
        <taxon>Actinomycetota</taxon>
        <taxon>Actinomycetes</taxon>
        <taxon>Micrococcales</taxon>
        <taxon>Promicromonosporaceae</taxon>
        <taxon>Myceligenerans</taxon>
    </lineage>
</organism>
<dbReference type="RefSeq" id="WP_201850303.1">
    <property type="nucleotide sequence ID" value="NZ_JABBYC010000052.1"/>
</dbReference>
<sequence>MTKNTILTPLALAATLALALSACSADTGDDRGDGAATDDTGSGTVPGSVLRVNWGGFPESWAPGADMEAGSMRVPYENLVALVDGEIQPVLATEWELTDEALTLTLREGVTFHDGTPFDAEAVKTNIETVKNTPGPYAGPFQVIDSIDVVDEHTVTLNLARPTPSLLTTLSTRAAPMASPSAIEAGTVTTAPVGTGPWAYDEEASIAGTRMVFGGYADYWGEAPGFETIQIVAIEEDTAASAALVSGEIDLTDTETTEFTTLESAGNTDRLSYPAIRNNPIFFDRGPGGVFEDVEVRRAVCLAIDTVTLASVETDWNVRTQHFAEGEQGYNPDITGYPHDLAEAQRLYDEAGNPPVDVEMLATFFNERQMQVYAEQVGEIGMDITVQTAPPPQFFSEWASGRYPIGLGSNDELTPYDWYQAWFAADAPGNPSGVESEELAAAADAAIAAGTSPEADELWAEVTRIISDEALTCAHVAGEELIAWNTDTVAGVAPPSEAWETTSVDYRALRPAS</sequence>
<dbReference type="Gene3D" id="3.10.105.10">
    <property type="entry name" value="Dipeptide-binding Protein, Domain 3"/>
    <property type="match status" value="1"/>
</dbReference>
<evidence type="ECO:0000256" key="3">
    <source>
        <dbReference type="ARBA" id="ARBA00022729"/>
    </source>
</evidence>
<comment type="caution">
    <text evidence="6">The sequence shown here is derived from an EMBL/GenBank/DDBJ whole genome shotgun (WGS) entry which is preliminary data.</text>
</comment>
<keyword evidence="3 4" id="KW-0732">Signal</keyword>
<dbReference type="Proteomes" id="UP000675409">
    <property type="component" value="Unassembled WGS sequence"/>
</dbReference>
<feature type="chain" id="PRO_5045519799" evidence="4">
    <location>
        <begin position="25"/>
        <end position="513"/>
    </location>
</feature>
<dbReference type="Gene3D" id="3.40.190.10">
    <property type="entry name" value="Periplasmic binding protein-like II"/>
    <property type="match status" value="1"/>
</dbReference>
<dbReference type="Pfam" id="PF00496">
    <property type="entry name" value="SBP_bac_5"/>
    <property type="match status" value="1"/>
</dbReference>
<dbReference type="InterPro" id="IPR030678">
    <property type="entry name" value="Peptide/Ni-bd"/>
</dbReference>
<dbReference type="PANTHER" id="PTHR30290:SF9">
    <property type="entry name" value="OLIGOPEPTIDE-BINDING PROTEIN APPA"/>
    <property type="match status" value="1"/>
</dbReference>
<dbReference type="SUPFAM" id="SSF53850">
    <property type="entry name" value="Periplasmic binding protein-like II"/>
    <property type="match status" value="1"/>
</dbReference>
<accession>A0ABS1LQR6</accession>
<evidence type="ECO:0000259" key="5">
    <source>
        <dbReference type="Pfam" id="PF00496"/>
    </source>
</evidence>
<protein>
    <submittedName>
        <fullName evidence="6">ABC transporter substrate-binding protein</fullName>
    </submittedName>
</protein>
<evidence type="ECO:0000313" key="7">
    <source>
        <dbReference type="Proteomes" id="UP000675409"/>
    </source>
</evidence>
<proteinExistence type="inferred from homology"/>
<evidence type="ECO:0000256" key="1">
    <source>
        <dbReference type="ARBA" id="ARBA00005695"/>
    </source>
</evidence>
<dbReference type="EMBL" id="JABBYC010000052">
    <property type="protein sequence ID" value="MBL0888339.1"/>
    <property type="molecule type" value="Genomic_DNA"/>
</dbReference>
<comment type="similarity">
    <text evidence="1">Belongs to the bacterial solute-binding protein 5 family.</text>
</comment>
<dbReference type="InterPro" id="IPR039424">
    <property type="entry name" value="SBP_5"/>
</dbReference>
<name>A0ABS1LQR6_9MICO</name>
<dbReference type="InterPro" id="IPR000914">
    <property type="entry name" value="SBP_5_dom"/>
</dbReference>
<keyword evidence="2" id="KW-0813">Transport</keyword>
<gene>
    <name evidence="6" type="ORF">HGK34_18965</name>
</gene>
<feature type="signal peptide" evidence="4">
    <location>
        <begin position="1"/>
        <end position="24"/>
    </location>
</feature>
<evidence type="ECO:0000256" key="2">
    <source>
        <dbReference type="ARBA" id="ARBA00022448"/>
    </source>
</evidence>
<dbReference type="PROSITE" id="PS51257">
    <property type="entry name" value="PROKAR_LIPOPROTEIN"/>
    <property type="match status" value="1"/>
</dbReference>
<dbReference type="CDD" id="cd00995">
    <property type="entry name" value="PBP2_NikA_DppA_OppA_like"/>
    <property type="match status" value="1"/>
</dbReference>
<evidence type="ECO:0000256" key="4">
    <source>
        <dbReference type="SAM" id="SignalP"/>
    </source>
</evidence>
<dbReference type="PANTHER" id="PTHR30290">
    <property type="entry name" value="PERIPLASMIC BINDING COMPONENT OF ABC TRANSPORTER"/>
    <property type="match status" value="1"/>
</dbReference>
<evidence type="ECO:0000313" key="6">
    <source>
        <dbReference type="EMBL" id="MBL0888339.1"/>
    </source>
</evidence>
<feature type="domain" description="Solute-binding protein family 5" evidence="5">
    <location>
        <begin position="86"/>
        <end position="410"/>
    </location>
</feature>